<comment type="subcellular location">
    <subcellularLocation>
        <location evidence="1">Membrane</location>
    </subcellularLocation>
</comment>
<dbReference type="GO" id="GO:0016020">
    <property type="term" value="C:membrane"/>
    <property type="evidence" value="ECO:0007669"/>
    <property type="project" value="UniProtKB-SubCell"/>
</dbReference>
<dbReference type="SUPFAM" id="SSF161084">
    <property type="entry name" value="MAPEG domain-like"/>
    <property type="match status" value="1"/>
</dbReference>
<proteinExistence type="predicted"/>
<dbReference type="InterPro" id="IPR001129">
    <property type="entry name" value="Membr-assoc_MAPEG"/>
</dbReference>
<dbReference type="EMBL" id="JAATWM020000021">
    <property type="protein sequence ID" value="KAF9875555.1"/>
    <property type="molecule type" value="Genomic_DNA"/>
</dbReference>
<evidence type="ECO:0008006" key="8">
    <source>
        <dbReference type="Google" id="ProtNLM"/>
    </source>
</evidence>
<evidence type="ECO:0000256" key="3">
    <source>
        <dbReference type="ARBA" id="ARBA00022989"/>
    </source>
</evidence>
<name>A0A9P6I493_9PEZI</name>
<keyword evidence="2 5" id="KW-0812">Transmembrane</keyword>
<keyword evidence="7" id="KW-1185">Reference proteome</keyword>
<gene>
    <name evidence="6" type="ORF">CkaCkLH20_06936</name>
</gene>
<evidence type="ECO:0000256" key="4">
    <source>
        <dbReference type="ARBA" id="ARBA00023136"/>
    </source>
</evidence>
<reference evidence="6" key="2">
    <citation type="submission" date="2020-11" db="EMBL/GenBank/DDBJ databases">
        <title>Whole genome sequencing of Colletotrichum sp.</title>
        <authorList>
            <person name="Li H."/>
        </authorList>
    </citation>
    <scope>NUCLEOTIDE SEQUENCE</scope>
    <source>
        <strain evidence="6">CkLH20</strain>
    </source>
</reference>
<keyword evidence="4 5" id="KW-0472">Membrane</keyword>
<evidence type="ECO:0000256" key="1">
    <source>
        <dbReference type="ARBA" id="ARBA00004370"/>
    </source>
</evidence>
<accession>A0A9P6I493</accession>
<evidence type="ECO:0000313" key="6">
    <source>
        <dbReference type="EMBL" id="KAF9875555.1"/>
    </source>
</evidence>
<dbReference type="RefSeq" id="XP_038745016.1">
    <property type="nucleotide sequence ID" value="XM_038889653.1"/>
</dbReference>
<dbReference type="OrthoDB" id="2122304at2759"/>
<sequence>MSFGLDLAQKGLSLYTIPFALLSIMGAHGYASALAGKSYDPATPRQLQSVLASDEKMDKIVKARIQRAQAAAQNGFESLGLYAAGVVAANVAGVDPRSVNLISFGYIGCRVLYNIIYIRLQDNRAWAPIRSLVWTTSIGLIFTSYIMAARQWAA</sequence>
<protein>
    <recommendedName>
        <fullName evidence="8">MAPEG family protein</fullName>
    </recommendedName>
</protein>
<evidence type="ECO:0000313" key="7">
    <source>
        <dbReference type="Proteomes" id="UP000781932"/>
    </source>
</evidence>
<feature type="transmembrane region" description="Helical" evidence="5">
    <location>
        <begin position="101"/>
        <end position="120"/>
    </location>
</feature>
<dbReference type="Proteomes" id="UP000781932">
    <property type="component" value="Unassembled WGS sequence"/>
</dbReference>
<dbReference type="PANTHER" id="PTHR35371:SF1">
    <property type="entry name" value="BLR7753 PROTEIN"/>
    <property type="match status" value="1"/>
</dbReference>
<dbReference type="Pfam" id="PF01124">
    <property type="entry name" value="MAPEG"/>
    <property type="match status" value="1"/>
</dbReference>
<reference evidence="6" key="1">
    <citation type="submission" date="2020-03" db="EMBL/GenBank/DDBJ databases">
        <authorList>
            <person name="He L."/>
        </authorList>
    </citation>
    <scope>NUCLEOTIDE SEQUENCE</scope>
    <source>
        <strain evidence="6">CkLH20</strain>
    </source>
</reference>
<keyword evidence="3 5" id="KW-1133">Transmembrane helix</keyword>
<evidence type="ECO:0000256" key="2">
    <source>
        <dbReference type="ARBA" id="ARBA00022692"/>
    </source>
</evidence>
<comment type="caution">
    <text evidence="6">The sequence shown here is derived from an EMBL/GenBank/DDBJ whole genome shotgun (WGS) entry which is preliminary data.</text>
</comment>
<feature type="transmembrane region" description="Helical" evidence="5">
    <location>
        <begin position="132"/>
        <end position="153"/>
    </location>
</feature>
<dbReference type="AlphaFoldDB" id="A0A9P6I493"/>
<dbReference type="PANTHER" id="PTHR35371">
    <property type="entry name" value="INNER MEMBRANE PROTEIN"/>
    <property type="match status" value="1"/>
</dbReference>
<dbReference type="Gene3D" id="1.20.120.550">
    <property type="entry name" value="Membrane associated eicosanoid/glutathione metabolism-like domain"/>
    <property type="match status" value="1"/>
</dbReference>
<organism evidence="6 7">
    <name type="scientific">Colletotrichum karsti</name>
    <dbReference type="NCBI Taxonomy" id="1095194"/>
    <lineage>
        <taxon>Eukaryota</taxon>
        <taxon>Fungi</taxon>
        <taxon>Dikarya</taxon>
        <taxon>Ascomycota</taxon>
        <taxon>Pezizomycotina</taxon>
        <taxon>Sordariomycetes</taxon>
        <taxon>Hypocreomycetidae</taxon>
        <taxon>Glomerellales</taxon>
        <taxon>Glomerellaceae</taxon>
        <taxon>Colletotrichum</taxon>
        <taxon>Colletotrichum boninense species complex</taxon>
    </lineage>
</organism>
<feature type="transmembrane region" description="Helical" evidence="5">
    <location>
        <begin position="12"/>
        <end position="31"/>
    </location>
</feature>
<dbReference type="GeneID" id="62162727"/>
<evidence type="ECO:0000256" key="5">
    <source>
        <dbReference type="SAM" id="Phobius"/>
    </source>
</evidence>
<dbReference type="InterPro" id="IPR023352">
    <property type="entry name" value="MAPEG-like_dom_sf"/>
</dbReference>